<dbReference type="AlphaFoldDB" id="A0A6P2CY81"/>
<dbReference type="InterPro" id="IPR011047">
    <property type="entry name" value="Quinoprotein_ADH-like_sf"/>
</dbReference>
<dbReference type="EMBL" id="LR593886">
    <property type="protein sequence ID" value="VTR93507.1"/>
    <property type="molecule type" value="Genomic_DNA"/>
</dbReference>
<dbReference type="PANTHER" id="PTHR34512:SF30">
    <property type="entry name" value="OUTER MEMBRANE PROTEIN ASSEMBLY FACTOR BAMB"/>
    <property type="match status" value="1"/>
</dbReference>
<evidence type="ECO:0000313" key="3">
    <source>
        <dbReference type="EMBL" id="VTR93507.1"/>
    </source>
</evidence>
<dbReference type="Gene3D" id="2.130.10.10">
    <property type="entry name" value="YVTN repeat-like/Quinoprotein amine dehydrogenase"/>
    <property type="match status" value="1"/>
</dbReference>
<dbReference type="KEGG" id="gms:SOIL9_42070"/>
<feature type="signal peptide" evidence="1">
    <location>
        <begin position="1"/>
        <end position="20"/>
    </location>
</feature>
<dbReference type="Proteomes" id="UP000464178">
    <property type="component" value="Chromosome"/>
</dbReference>
<proteinExistence type="predicted"/>
<dbReference type="RefSeq" id="WP_162668221.1">
    <property type="nucleotide sequence ID" value="NZ_LR593886.1"/>
</dbReference>
<dbReference type="Pfam" id="PF13360">
    <property type="entry name" value="PQQ_2"/>
    <property type="match status" value="1"/>
</dbReference>
<keyword evidence="1" id="KW-0732">Signal</keyword>
<dbReference type="InterPro" id="IPR018391">
    <property type="entry name" value="PQQ_b-propeller_rpt"/>
</dbReference>
<keyword evidence="4" id="KW-1185">Reference proteome</keyword>
<evidence type="ECO:0000259" key="2">
    <source>
        <dbReference type="Pfam" id="PF13360"/>
    </source>
</evidence>
<dbReference type="SMART" id="SM00564">
    <property type="entry name" value="PQQ"/>
    <property type="match status" value="4"/>
</dbReference>
<feature type="chain" id="PRO_5026857992" description="Pyrrolo-quinoline quinone repeat domain-containing protein" evidence="1">
    <location>
        <begin position="21"/>
        <end position="443"/>
    </location>
</feature>
<dbReference type="InterPro" id="IPR002372">
    <property type="entry name" value="PQQ_rpt_dom"/>
</dbReference>
<sequence>MTFRLALFASALFSGTAATAADWPGFRGPNRDGVCTETGLLKAWPEGGPKQLWTAKNLGLGWGTPSFADGVIYGVGSKDGKDGVWALKEADGSELWFRPFAPSASGLFPQSNGPASTPTVHNGKLYTVSADGTVSCLSAKDGKELWSKSYVKDFGGSVGSKDGVAWGYSDSVLADGDKIICTPAAKGAALVALKADTGETVWKADAGPIGAPNSRGFMPGQGYSSPVKATIGGVAQYLVLLGNGSGLVGVHTDSGKVLWQYKGTAATGGIAQIPMPVVKDDRVWVSCSYAGGAALLQIASKGKDEFEVKEIKTYKKPQLNNHHGGMVLVDGHVYFGHDQNGGSPVCVDFNTGEIKWGPEKSPGGGQKSAAVLFADGRLYFRYENGVLVLIEADPKELKVVSSFKLPAADQRSHSQSWPHPVVVNGKLYIRDQTVMYCYDVKAK</sequence>
<accession>A0A6P2CY81</accession>
<organism evidence="3 4">
    <name type="scientific">Gemmata massiliana</name>
    <dbReference type="NCBI Taxonomy" id="1210884"/>
    <lineage>
        <taxon>Bacteria</taxon>
        <taxon>Pseudomonadati</taxon>
        <taxon>Planctomycetota</taxon>
        <taxon>Planctomycetia</taxon>
        <taxon>Gemmatales</taxon>
        <taxon>Gemmataceae</taxon>
        <taxon>Gemmata</taxon>
    </lineage>
</organism>
<reference evidence="3 4" key="1">
    <citation type="submission" date="2019-05" db="EMBL/GenBank/DDBJ databases">
        <authorList>
            <consortium name="Science for Life Laboratories"/>
        </authorList>
    </citation>
    <scope>NUCLEOTIDE SEQUENCE [LARGE SCALE GENOMIC DNA]</scope>
    <source>
        <strain evidence="3">Soil9</strain>
    </source>
</reference>
<feature type="domain" description="Pyrrolo-quinoline quinone repeat" evidence="2">
    <location>
        <begin position="84"/>
        <end position="356"/>
    </location>
</feature>
<protein>
    <recommendedName>
        <fullName evidence="2">Pyrrolo-quinoline quinone repeat domain-containing protein</fullName>
    </recommendedName>
</protein>
<evidence type="ECO:0000256" key="1">
    <source>
        <dbReference type="SAM" id="SignalP"/>
    </source>
</evidence>
<dbReference type="InterPro" id="IPR015943">
    <property type="entry name" value="WD40/YVTN_repeat-like_dom_sf"/>
</dbReference>
<dbReference type="PANTHER" id="PTHR34512">
    <property type="entry name" value="CELL SURFACE PROTEIN"/>
    <property type="match status" value="1"/>
</dbReference>
<gene>
    <name evidence="3" type="ORF">SOIL9_42070</name>
</gene>
<evidence type="ECO:0000313" key="4">
    <source>
        <dbReference type="Proteomes" id="UP000464178"/>
    </source>
</evidence>
<dbReference type="SUPFAM" id="SSF50998">
    <property type="entry name" value="Quinoprotein alcohol dehydrogenase-like"/>
    <property type="match status" value="1"/>
</dbReference>
<name>A0A6P2CY81_9BACT</name>